<gene>
    <name evidence="1" type="ORF">ACFMB1_05645</name>
</gene>
<accession>A0ABW1KYB5</accession>
<name>A0ABW1KYB5_9PROT</name>
<sequence length="208" mass="22187">MVIALTFTALTGGCAVNPVSSQSSVNHQPAAERDLLADAARDVADAPWPKPEPVSFVSRMTAGAIDDGFSKSDAAEVYASTLQPVGERFSRLESDAKSNLKAAERLLGVAESAVMAPRLTGNDVAIVEGAIQTLRENRQIYVSAAHQIEKLGERVDDDRLDAIREAYNNAIRDLGEAADGLADRLDRDLSENYASPAPRPLINNLSGV</sequence>
<reference evidence="1 2" key="1">
    <citation type="submission" date="2024-09" db="EMBL/GenBank/DDBJ databases">
        <authorList>
            <person name="Zhang Z.-H."/>
        </authorList>
    </citation>
    <scope>NUCLEOTIDE SEQUENCE [LARGE SCALE GENOMIC DNA]</scope>
    <source>
        <strain evidence="1 2">HHTR114</strain>
    </source>
</reference>
<evidence type="ECO:0008006" key="3">
    <source>
        <dbReference type="Google" id="ProtNLM"/>
    </source>
</evidence>
<dbReference type="Proteomes" id="UP001596116">
    <property type="component" value="Unassembled WGS sequence"/>
</dbReference>
<dbReference type="EMBL" id="JBHPON010000001">
    <property type="protein sequence ID" value="MFC6035017.1"/>
    <property type="molecule type" value="Genomic_DNA"/>
</dbReference>
<dbReference type="RefSeq" id="WP_379879652.1">
    <property type="nucleotide sequence ID" value="NZ_JBHPON010000001.1"/>
</dbReference>
<evidence type="ECO:0000313" key="2">
    <source>
        <dbReference type="Proteomes" id="UP001596116"/>
    </source>
</evidence>
<comment type="caution">
    <text evidence="1">The sequence shown here is derived from an EMBL/GenBank/DDBJ whole genome shotgun (WGS) entry which is preliminary data.</text>
</comment>
<protein>
    <recommendedName>
        <fullName evidence="3">DUF4142 domain-containing protein</fullName>
    </recommendedName>
</protein>
<evidence type="ECO:0000313" key="1">
    <source>
        <dbReference type="EMBL" id="MFC6035017.1"/>
    </source>
</evidence>
<proteinExistence type="predicted"/>
<organism evidence="1 2">
    <name type="scientific">Hyphococcus aureus</name>
    <dbReference type="NCBI Taxonomy" id="2666033"/>
    <lineage>
        <taxon>Bacteria</taxon>
        <taxon>Pseudomonadati</taxon>
        <taxon>Pseudomonadota</taxon>
        <taxon>Alphaproteobacteria</taxon>
        <taxon>Parvularculales</taxon>
        <taxon>Parvularculaceae</taxon>
        <taxon>Hyphococcus</taxon>
    </lineage>
</organism>
<keyword evidence="2" id="KW-1185">Reference proteome</keyword>